<accession>A0A177CW25</accession>
<dbReference type="AlphaFoldDB" id="A0A177CW25"/>
<organism evidence="2 3">
    <name type="scientific">Paraphaeosphaeria sporulosa</name>
    <dbReference type="NCBI Taxonomy" id="1460663"/>
    <lineage>
        <taxon>Eukaryota</taxon>
        <taxon>Fungi</taxon>
        <taxon>Dikarya</taxon>
        <taxon>Ascomycota</taxon>
        <taxon>Pezizomycotina</taxon>
        <taxon>Dothideomycetes</taxon>
        <taxon>Pleosporomycetidae</taxon>
        <taxon>Pleosporales</taxon>
        <taxon>Massarineae</taxon>
        <taxon>Didymosphaeriaceae</taxon>
        <taxon>Paraphaeosphaeria</taxon>
    </lineage>
</organism>
<evidence type="ECO:0000313" key="3">
    <source>
        <dbReference type="Proteomes" id="UP000077069"/>
    </source>
</evidence>
<name>A0A177CW25_9PLEO</name>
<reference evidence="2 3" key="1">
    <citation type="submission" date="2016-05" db="EMBL/GenBank/DDBJ databases">
        <title>Comparative analysis of secretome profiles of manganese(II)-oxidizing ascomycete fungi.</title>
        <authorList>
            <consortium name="DOE Joint Genome Institute"/>
            <person name="Zeiner C.A."/>
            <person name="Purvine S.O."/>
            <person name="Zink E.M."/>
            <person name="Wu S."/>
            <person name="Pasa-Tolic L."/>
            <person name="Chaput D.L."/>
            <person name="Haridas S."/>
            <person name="Grigoriev I.V."/>
            <person name="Santelli C.M."/>
            <person name="Hansel C.M."/>
        </authorList>
    </citation>
    <scope>NUCLEOTIDE SEQUENCE [LARGE SCALE GENOMIC DNA]</scope>
    <source>
        <strain evidence="2 3">AP3s5-JAC2a</strain>
    </source>
</reference>
<gene>
    <name evidence="2" type="ORF">CC84DRAFT_500650</name>
</gene>
<dbReference type="GeneID" id="28770034"/>
<keyword evidence="1" id="KW-0472">Membrane</keyword>
<feature type="transmembrane region" description="Helical" evidence="1">
    <location>
        <begin position="6"/>
        <end position="27"/>
    </location>
</feature>
<dbReference type="EMBL" id="KV441549">
    <property type="protein sequence ID" value="OAG10929.1"/>
    <property type="molecule type" value="Genomic_DNA"/>
</dbReference>
<keyword evidence="1" id="KW-1133">Transmembrane helix</keyword>
<dbReference type="InParanoid" id="A0A177CW25"/>
<evidence type="ECO:0000313" key="2">
    <source>
        <dbReference type="EMBL" id="OAG10929.1"/>
    </source>
</evidence>
<dbReference type="OrthoDB" id="4225365at2759"/>
<proteinExistence type="predicted"/>
<dbReference type="Proteomes" id="UP000077069">
    <property type="component" value="Unassembled WGS sequence"/>
</dbReference>
<keyword evidence="3" id="KW-1185">Reference proteome</keyword>
<dbReference type="RefSeq" id="XP_018041294.1">
    <property type="nucleotide sequence ID" value="XM_018186548.1"/>
</dbReference>
<sequence length="384" mass="44150">MRRSILYRALRIILFVWILTVTFWSLLPSPTIPYTQEALNNEKTLKTSHTLIVVDDYPTIYQGSSESNGFGHLIFEWRISRQLNPESEVELTLRVAENDPINLADLMRKSAAFHLSRTKHDAVRTPFFDLTHLDYKVACVDDIKNSDVCLPWFDRSDKALLTHSNHDGTCTISLRIVVDEHGVVELWPASFIENALAQLEKVRLKPEAVDYEEGQLLEETIQFLRESGHPIMQLEGGDMTTLEELHVPYVRGNLPSKTYPIRKAMLVRLGPVLRVALIPVFGIIYLLSTFSTVILFILYNGTLSCAGIMLSAWLRAGRPEFWPWTQRFRLTRWMYFRSQNQKTMWGPAGPVESRSAVRKEWTRNGFVGLERPKTARLERGFNAV</sequence>
<evidence type="ECO:0000256" key="1">
    <source>
        <dbReference type="SAM" id="Phobius"/>
    </source>
</evidence>
<keyword evidence="1" id="KW-0812">Transmembrane</keyword>
<protein>
    <submittedName>
        <fullName evidence="2">Uncharacterized protein</fullName>
    </submittedName>
</protein>